<keyword evidence="2" id="KW-1185">Reference proteome</keyword>
<evidence type="ECO:0000313" key="1">
    <source>
        <dbReference type="EMBL" id="MFC3145770.1"/>
    </source>
</evidence>
<sequence>MTRSWPHILFGLLLAVTLVVSGALSARQMGPDRDTMMAEASLAALGGSLADLCQTDDGPAHVHDCPFCHKLPEAQSMAFTPAASRVVHRFVADLSLDLVTGPQTHGLHRTARAPPRTA</sequence>
<dbReference type="Proteomes" id="UP001595632">
    <property type="component" value="Unassembled WGS sequence"/>
</dbReference>
<organism evidence="1 2">
    <name type="scientific">Psychromarinibacter halotolerans</name>
    <dbReference type="NCBI Taxonomy" id="1775175"/>
    <lineage>
        <taxon>Bacteria</taxon>
        <taxon>Pseudomonadati</taxon>
        <taxon>Pseudomonadota</taxon>
        <taxon>Alphaproteobacteria</taxon>
        <taxon>Rhodobacterales</taxon>
        <taxon>Paracoccaceae</taxon>
        <taxon>Psychromarinibacter</taxon>
    </lineage>
</organism>
<dbReference type="RefSeq" id="WP_275632718.1">
    <property type="nucleotide sequence ID" value="NZ_JARGYD010000003.1"/>
</dbReference>
<dbReference type="EMBL" id="JBHRTB010000010">
    <property type="protein sequence ID" value="MFC3145770.1"/>
    <property type="molecule type" value="Genomic_DNA"/>
</dbReference>
<accession>A0ABV7GW61</accession>
<proteinExistence type="predicted"/>
<protein>
    <recommendedName>
        <fullName evidence="3">DUF2946 family protein</fullName>
    </recommendedName>
</protein>
<evidence type="ECO:0000313" key="2">
    <source>
        <dbReference type="Proteomes" id="UP001595632"/>
    </source>
</evidence>
<comment type="caution">
    <text evidence="1">The sequence shown here is derived from an EMBL/GenBank/DDBJ whole genome shotgun (WGS) entry which is preliminary data.</text>
</comment>
<name>A0ABV7GW61_9RHOB</name>
<gene>
    <name evidence="1" type="ORF">ACFOGP_23810</name>
</gene>
<evidence type="ECO:0008006" key="3">
    <source>
        <dbReference type="Google" id="ProtNLM"/>
    </source>
</evidence>
<reference evidence="2" key="1">
    <citation type="journal article" date="2019" name="Int. J. Syst. Evol. Microbiol.">
        <title>The Global Catalogue of Microorganisms (GCM) 10K type strain sequencing project: providing services to taxonomists for standard genome sequencing and annotation.</title>
        <authorList>
            <consortium name="The Broad Institute Genomics Platform"/>
            <consortium name="The Broad Institute Genome Sequencing Center for Infectious Disease"/>
            <person name="Wu L."/>
            <person name="Ma J."/>
        </authorList>
    </citation>
    <scope>NUCLEOTIDE SEQUENCE [LARGE SCALE GENOMIC DNA]</scope>
    <source>
        <strain evidence="2">KCTC 52366</strain>
    </source>
</reference>